<dbReference type="InterPro" id="IPR011990">
    <property type="entry name" value="TPR-like_helical_dom_sf"/>
</dbReference>
<accession>A0A2I0WN17</accession>
<dbReference type="PANTHER" id="PTHR47493:SF1">
    <property type="entry name" value="OS08G0520200 PROTEIN"/>
    <property type="match status" value="1"/>
</dbReference>
<proteinExistence type="predicted"/>
<dbReference type="PROSITE" id="PS51375">
    <property type="entry name" value="PPR"/>
    <property type="match status" value="1"/>
</dbReference>
<keyword evidence="4" id="KW-1185">Reference proteome</keyword>
<evidence type="ECO:0000256" key="2">
    <source>
        <dbReference type="PROSITE-ProRule" id="PRU00708"/>
    </source>
</evidence>
<dbReference type="PANTHER" id="PTHR47493">
    <property type="entry name" value="OS08G0520200 PROTEIN"/>
    <property type="match status" value="1"/>
</dbReference>
<dbReference type="NCBIfam" id="TIGR00756">
    <property type="entry name" value="PPR"/>
    <property type="match status" value="1"/>
</dbReference>
<evidence type="ECO:0000313" key="4">
    <source>
        <dbReference type="Proteomes" id="UP000233837"/>
    </source>
</evidence>
<dbReference type="OrthoDB" id="762539at2759"/>
<dbReference type="Pfam" id="PF01535">
    <property type="entry name" value="PPR"/>
    <property type="match status" value="1"/>
</dbReference>
<reference evidence="3 4" key="2">
    <citation type="journal article" date="2017" name="Nature">
        <title>The Apostasia genome and the evolution of orchids.</title>
        <authorList>
            <person name="Zhang G.Q."/>
            <person name="Liu K.W."/>
            <person name="Li Z."/>
            <person name="Lohaus R."/>
            <person name="Hsiao Y.Y."/>
            <person name="Niu S.C."/>
            <person name="Wang J.Y."/>
            <person name="Lin Y.C."/>
            <person name="Xu Q."/>
            <person name="Chen L.J."/>
            <person name="Yoshida K."/>
            <person name="Fujiwara S."/>
            <person name="Wang Z.W."/>
            <person name="Zhang Y.Q."/>
            <person name="Mitsuda N."/>
            <person name="Wang M."/>
            <person name="Liu G.H."/>
            <person name="Pecoraro L."/>
            <person name="Huang H.X."/>
            <person name="Xiao X.J."/>
            <person name="Lin M."/>
            <person name="Wu X.Y."/>
            <person name="Wu W.L."/>
            <person name="Chen Y.Y."/>
            <person name="Chang S.B."/>
            <person name="Sakamoto S."/>
            <person name="Ohme-Takagi M."/>
            <person name="Yagi M."/>
            <person name="Zeng S.J."/>
            <person name="Shen C.Y."/>
            <person name="Yeh C.M."/>
            <person name="Luo Y.B."/>
            <person name="Tsai W.C."/>
            <person name="Van de Peer Y."/>
            <person name="Liu Z.J."/>
        </authorList>
    </citation>
    <scope>NUCLEOTIDE SEQUENCE [LARGE SCALE GENOMIC DNA]</scope>
    <source>
        <tissue evidence="3">The whole plant</tissue>
    </source>
</reference>
<protein>
    <submittedName>
        <fullName evidence="3">Pentatricopeptide repeat-containing protein</fullName>
    </submittedName>
</protein>
<sequence length="465" mass="52076">MPVTFFCLGSARCFSFWFPAALHQAEMEIAVSPTISSLSPSSFSSPRAIKLRRARVSSSPSNLCQKVQLMQQRQLGDRNLEEAEIAATIGACRCYRIPDFSQKVLFDMKSLGIRPGVATLSALLLYCMESRLIDEAEALWCEIINSSIVSGVGVASCLVDAYVRTREFGEVMRILDEAASIGFSFASQLYSAAVNCFGRAGQLDMMKAVVKDMVSRGFKVDSVTGNDFLKYYSMYGPLIEMEAAYEQLKKSRILIEKEAIRAMALAYISRRKFYDLGEFLKDVGLGRRNTGNLLWNQLLLSFAANFKMKSLQREFLAMIEAGFSPDITTFNIRALAFSRMGLFWDLHLSVEHMKSKGVVPDLVTYGCVVDAYMDRRLGRNLSFVLDKMNVDSSPVILTDPLVFEAFGKGDFHSSSLSQRRDLINKRFNIGKILSHRRGFLGDVVKLIFELYHFGAICGLEASFEC</sequence>
<dbReference type="Proteomes" id="UP000233837">
    <property type="component" value="Unassembled WGS sequence"/>
</dbReference>
<evidence type="ECO:0000313" key="3">
    <source>
        <dbReference type="EMBL" id="PKU77055.1"/>
    </source>
</evidence>
<keyword evidence="1" id="KW-0677">Repeat</keyword>
<gene>
    <name evidence="3" type="ORF">MA16_Dca001661</name>
</gene>
<dbReference type="EMBL" id="KZ502537">
    <property type="protein sequence ID" value="PKU77055.1"/>
    <property type="molecule type" value="Genomic_DNA"/>
</dbReference>
<organism evidence="3 4">
    <name type="scientific">Dendrobium catenatum</name>
    <dbReference type="NCBI Taxonomy" id="906689"/>
    <lineage>
        <taxon>Eukaryota</taxon>
        <taxon>Viridiplantae</taxon>
        <taxon>Streptophyta</taxon>
        <taxon>Embryophyta</taxon>
        <taxon>Tracheophyta</taxon>
        <taxon>Spermatophyta</taxon>
        <taxon>Magnoliopsida</taxon>
        <taxon>Liliopsida</taxon>
        <taxon>Asparagales</taxon>
        <taxon>Orchidaceae</taxon>
        <taxon>Epidendroideae</taxon>
        <taxon>Malaxideae</taxon>
        <taxon>Dendrobiinae</taxon>
        <taxon>Dendrobium</taxon>
    </lineage>
</organism>
<dbReference type="AlphaFoldDB" id="A0A2I0WN17"/>
<feature type="repeat" description="PPR" evidence="2">
    <location>
        <begin position="186"/>
        <end position="220"/>
    </location>
</feature>
<evidence type="ECO:0000256" key="1">
    <source>
        <dbReference type="ARBA" id="ARBA00022737"/>
    </source>
</evidence>
<dbReference type="InterPro" id="IPR002885">
    <property type="entry name" value="PPR_rpt"/>
</dbReference>
<reference evidence="3 4" key="1">
    <citation type="journal article" date="2016" name="Sci. Rep.">
        <title>The Dendrobium catenatum Lindl. genome sequence provides insights into polysaccharide synthase, floral development and adaptive evolution.</title>
        <authorList>
            <person name="Zhang G.Q."/>
            <person name="Xu Q."/>
            <person name="Bian C."/>
            <person name="Tsai W.C."/>
            <person name="Yeh C.M."/>
            <person name="Liu K.W."/>
            <person name="Yoshida K."/>
            <person name="Zhang L.S."/>
            <person name="Chang S.B."/>
            <person name="Chen F."/>
            <person name="Shi Y."/>
            <person name="Su Y.Y."/>
            <person name="Zhang Y.Q."/>
            <person name="Chen L.J."/>
            <person name="Yin Y."/>
            <person name="Lin M."/>
            <person name="Huang H."/>
            <person name="Deng H."/>
            <person name="Wang Z.W."/>
            <person name="Zhu S.L."/>
            <person name="Zhao X."/>
            <person name="Deng C."/>
            <person name="Niu S.C."/>
            <person name="Huang J."/>
            <person name="Wang M."/>
            <person name="Liu G.H."/>
            <person name="Yang H.J."/>
            <person name="Xiao X.J."/>
            <person name="Hsiao Y.Y."/>
            <person name="Wu W.L."/>
            <person name="Chen Y.Y."/>
            <person name="Mitsuda N."/>
            <person name="Ohme-Takagi M."/>
            <person name="Luo Y.B."/>
            <person name="Van de Peer Y."/>
            <person name="Liu Z.J."/>
        </authorList>
    </citation>
    <scope>NUCLEOTIDE SEQUENCE [LARGE SCALE GENOMIC DNA]</scope>
    <source>
        <tissue evidence="3">The whole plant</tissue>
    </source>
</reference>
<dbReference type="Gene3D" id="1.25.40.10">
    <property type="entry name" value="Tetratricopeptide repeat domain"/>
    <property type="match status" value="2"/>
</dbReference>
<name>A0A2I0WN17_9ASPA</name>